<dbReference type="OrthoDB" id="2315391at2759"/>
<organism evidence="1 2">
    <name type="scientific">Paraglomus brasilianum</name>
    <dbReference type="NCBI Taxonomy" id="144538"/>
    <lineage>
        <taxon>Eukaryota</taxon>
        <taxon>Fungi</taxon>
        <taxon>Fungi incertae sedis</taxon>
        <taxon>Mucoromycota</taxon>
        <taxon>Glomeromycotina</taxon>
        <taxon>Glomeromycetes</taxon>
        <taxon>Paraglomerales</taxon>
        <taxon>Paraglomeraceae</taxon>
        <taxon>Paraglomus</taxon>
    </lineage>
</organism>
<gene>
    <name evidence="1" type="ORF">PBRASI_LOCUS9022</name>
</gene>
<reference evidence="1" key="1">
    <citation type="submission" date="2021-06" db="EMBL/GenBank/DDBJ databases">
        <authorList>
            <person name="Kallberg Y."/>
            <person name="Tangrot J."/>
            <person name="Rosling A."/>
        </authorList>
    </citation>
    <scope>NUCLEOTIDE SEQUENCE</scope>
    <source>
        <strain evidence="1">BR232B</strain>
    </source>
</reference>
<protein>
    <submittedName>
        <fullName evidence="1">7624_t:CDS:1</fullName>
    </submittedName>
</protein>
<keyword evidence="2" id="KW-1185">Reference proteome</keyword>
<name>A0A9N9D5G1_9GLOM</name>
<accession>A0A9N9D5G1</accession>
<dbReference type="EMBL" id="CAJVPI010001794">
    <property type="protein sequence ID" value="CAG8626796.1"/>
    <property type="molecule type" value="Genomic_DNA"/>
</dbReference>
<evidence type="ECO:0000313" key="2">
    <source>
        <dbReference type="Proteomes" id="UP000789739"/>
    </source>
</evidence>
<dbReference type="AlphaFoldDB" id="A0A9N9D5G1"/>
<sequence length="849" mass="97777">MKDCDGKYREECSEEGCGCMEFDPADSEPATLLEFMEKILSNATPSTQHGKSSTIDVLIPLVDREETLKKSMDIVHSNIERLLRTKPPKTVPKADQTIILCAGTAGIGKTRYGRELYSALEATKQHTWNKMCDMLSKCEHKLMTNVEEVEQLVANSYSVTKFERPPIPHYEYIMIDFSNGMILSDKEEQLSAEVILSLRVAFVFFIWGKYQMSFSEFRHEALQHNNKGLFKFPIVVESIRNRLNLVINQYLFLFIHLDEVQLILSSKWNGPFERKAPAISDILPSDTDPPTMQGMCFLKDILFHLGNYMIDQTSNIFIQTFISGTARSKVLEATKPTLYNIAPIRCPMLSISSCIFILKHFMNLLNIADHLWVPHFWLLELLSDTGGLPRALQYFLEELFGVGLQRKEDFLNNLQKLHTKKHYFNKLVLMLDGRYALESFAEKNQALICELIRRCICQISSRRSETVPHSDPLRTFDDLESELHMILEDQDDCDKKVLVQIPFLFLHSYNKAILEGNKSLQHGFVQNWYGEYKAFEEFCVEYTAYCTNIFVDCGFVEMNLGEFFCDAYGQREVLELPIRLKKLALVKARHHFPTFKLSTIDSNEIDWQGHFLIVNAQGAEFSDAVFTVKNANRNDEEEELYQKLISGKITAGNNNNNQVVTRNTASNLGWVLFDDCKMDVTMGLQMKNWISTDITLIDIQSEHTKNINTIKKLRGSSLYSSMTWHHIITVLITTAKFKDDPKNIPKDCLLICHANYHDYFGDPFSSRAILFEMKNNNPNYADKDILIKKHKFKEDDAQAIIENRPYASPEDILRVVPAAKRKVIESWNYAPIGDNNNIDTNYPKKKQRV</sequence>
<comment type="caution">
    <text evidence="1">The sequence shown here is derived from an EMBL/GenBank/DDBJ whole genome shotgun (WGS) entry which is preliminary data.</text>
</comment>
<proteinExistence type="predicted"/>
<dbReference type="Proteomes" id="UP000789739">
    <property type="component" value="Unassembled WGS sequence"/>
</dbReference>
<evidence type="ECO:0000313" key="1">
    <source>
        <dbReference type="EMBL" id="CAG8626796.1"/>
    </source>
</evidence>